<feature type="region of interest" description="Disordered" evidence="8">
    <location>
        <begin position="399"/>
        <end position="424"/>
    </location>
</feature>
<dbReference type="GO" id="GO:0009103">
    <property type="term" value="P:lipopolysaccharide biosynthetic process"/>
    <property type="evidence" value="ECO:0007669"/>
    <property type="project" value="TreeGrafter"/>
</dbReference>
<feature type="domain" description="SGNH" evidence="11">
    <location>
        <begin position="427"/>
        <end position="632"/>
    </location>
</feature>
<dbReference type="InParanoid" id="A0A545ALK7"/>
<dbReference type="OrthoDB" id="3404679at2"/>
<dbReference type="InterPro" id="IPR050879">
    <property type="entry name" value="Acyltransferase_3"/>
</dbReference>
<evidence type="ECO:0000256" key="6">
    <source>
        <dbReference type="ARBA" id="ARBA00023136"/>
    </source>
</evidence>
<dbReference type="EMBL" id="VIRS01000019">
    <property type="protein sequence ID" value="TQS42192.1"/>
    <property type="molecule type" value="Genomic_DNA"/>
</dbReference>
<keyword evidence="4 9" id="KW-0812">Transmembrane</keyword>
<dbReference type="GO" id="GO:0016747">
    <property type="term" value="F:acyltransferase activity, transferring groups other than amino-acyl groups"/>
    <property type="evidence" value="ECO:0007669"/>
    <property type="project" value="InterPro"/>
</dbReference>
<feature type="domain" description="Acyltransferase 3" evidence="10">
    <location>
        <begin position="28"/>
        <end position="358"/>
    </location>
</feature>
<dbReference type="Proteomes" id="UP000317982">
    <property type="component" value="Unassembled WGS sequence"/>
</dbReference>
<dbReference type="PANTHER" id="PTHR23028:SF53">
    <property type="entry name" value="ACYL_TRANSF_3 DOMAIN-CONTAINING PROTEIN"/>
    <property type="match status" value="1"/>
</dbReference>
<feature type="transmembrane region" description="Helical" evidence="9">
    <location>
        <begin position="345"/>
        <end position="363"/>
    </location>
</feature>
<dbReference type="RefSeq" id="WP_142707249.1">
    <property type="nucleotide sequence ID" value="NZ_VIRS01000019.1"/>
</dbReference>
<dbReference type="InterPro" id="IPR036514">
    <property type="entry name" value="SGNH_hydro_sf"/>
</dbReference>
<dbReference type="AlphaFoldDB" id="A0A545ALK7"/>
<feature type="transmembrane region" description="Helical" evidence="9">
    <location>
        <begin position="250"/>
        <end position="268"/>
    </location>
</feature>
<evidence type="ECO:0000256" key="4">
    <source>
        <dbReference type="ARBA" id="ARBA00022692"/>
    </source>
</evidence>
<name>A0A545ALK7_9ACTN</name>
<organism evidence="12 13">
    <name type="scientific">Cryptosporangium phraense</name>
    <dbReference type="NCBI Taxonomy" id="2593070"/>
    <lineage>
        <taxon>Bacteria</taxon>
        <taxon>Bacillati</taxon>
        <taxon>Actinomycetota</taxon>
        <taxon>Actinomycetes</taxon>
        <taxon>Cryptosporangiales</taxon>
        <taxon>Cryptosporangiaceae</taxon>
        <taxon>Cryptosporangium</taxon>
    </lineage>
</organism>
<evidence type="ECO:0000313" key="13">
    <source>
        <dbReference type="Proteomes" id="UP000317982"/>
    </source>
</evidence>
<feature type="transmembrane region" description="Helical" evidence="9">
    <location>
        <begin position="375"/>
        <end position="395"/>
    </location>
</feature>
<dbReference type="PANTHER" id="PTHR23028">
    <property type="entry name" value="ACETYLTRANSFERASE"/>
    <property type="match status" value="1"/>
</dbReference>
<feature type="transmembrane region" description="Helical" evidence="9">
    <location>
        <begin position="188"/>
        <end position="208"/>
    </location>
</feature>
<dbReference type="GO" id="GO:0005886">
    <property type="term" value="C:plasma membrane"/>
    <property type="evidence" value="ECO:0007669"/>
    <property type="project" value="UniProtKB-SubCell"/>
</dbReference>
<reference evidence="12 13" key="1">
    <citation type="submission" date="2019-07" db="EMBL/GenBank/DDBJ databases">
        <title>Cryptosporangium phraense sp. nov., isolated from plant litter.</title>
        <authorList>
            <person name="Suriyachadkun C."/>
        </authorList>
    </citation>
    <scope>NUCLEOTIDE SEQUENCE [LARGE SCALE GENOMIC DNA]</scope>
    <source>
        <strain evidence="12 13">A-T 5661</strain>
    </source>
</reference>
<evidence type="ECO:0000256" key="2">
    <source>
        <dbReference type="ARBA" id="ARBA00022475"/>
    </source>
</evidence>
<comment type="caution">
    <text evidence="12">The sequence shown here is derived from an EMBL/GenBank/DDBJ whole genome shotgun (WGS) entry which is preliminary data.</text>
</comment>
<dbReference type="Gene3D" id="3.40.50.1110">
    <property type="entry name" value="SGNH hydrolase"/>
    <property type="match status" value="1"/>
</dbReference>
<evidence type="ECO:0000313" key="12">
    <source>
        <dbReference type="EMBL" id="TQS42192.1"/>
    </source>
</evidence>
<evidence type="ECO:0000256" key="8">
    <source>
        <dbReference type="SAM" id="MobiDB-lite"/>
    </source>
</evidence>
<keyword evidence="7 12" id="KW-0012">Acyltransferase</keyword>
<protein>
    <submittedName>
        <fullName evidence="12">Acyltransferase</fullName>
    </submittedName>
</protein>
<feature type="transmembrane region" description="Helical" evidence="9">
    <location>
        <begin position="167"/>
        <end position="183"/>
    </location>
</feature>
<evidence type="ECO:0000259" key="10">
    <source>
        <dbReference type="Pfam" id="PF01757"/>
    </source>
</evidence>
<evidence type="ECO:0000256" key="9">
    <source>
        <dbReference type="SAM" id="Phobius"/>
    </source>
</evidence>
<proteinExistence type="predicted"/>
<dbReference type="InterPro" id="IPR043968">
    <property type="entry name" value="SGNH"/>
</dbReference>
<keyword evidence="13" id="KW-1185">Reference proteome</keyword>
<evidence type="ECO:0000256" key="3">
    <source>
        <dbReference type="ARBA" id="ARBA00022679"/>
    </source>
</evidence>
<dbReference type="SUPFAM" id="SSF52266">
    <property type="entry name" value="SGNH hydrolase"/>
    <property type="match status" value="1"/>
</dbReference>
<evidence type="ECO:0000256" key="5">
    <source>
        <dbReference type="ARBA" id="ARBA00022989"/>
    </source>
</evidence>
<feature type="transmembrane region" description="Helical" evidence="9">
    <location>
        <begin position="274"/>
        <end position="294"/>
    </location>
</feature>
<keyword evidence="3 12" id="KW-0808">Transferase</keyword>
<evidence type="ECO:0000256" key="1">
    <source>
        <dbReference type="ARBA" id="ARBA00004651"/>
    </source>
</evidence>
<feature type="transmembrane region" description="Helical" evidence="9">
    <location>
        <begin position="54"/>
        <end position="75"/>
    </location>
</feature>
<sequence length="649" mass="70548">MPDSLLTLHPPRLHRPQRTERLRLSHRPALDGLRAVAVVVVLLFHGGVSWLPGGWLGVDAFFVLSGYLITTLLLAEHERTGRIRLAAFWGRRARRLLPALLAVVTAVVGCAHWLVPPEERQPLGPDAVSALAYVANWRMLHRGDGYAALTASPSPLQHTWSLALEEQFYLLWPLVIVAALAWWRGRGLLLGTLVAAGASAAAMALLYVPDAEPARAYYGSDTRAFGLLAGCALALGARRYRAVHAAPRRWSLPVAIALGVLAAALLLLDDSGPALYRGGLLAVVGAVAVVIGAADRRPDGRLAAVLAIRPLPEIGRVSYELYLWHWPTFLFLDAERSGLSGVPLLAARCVVTAVLAMATYRLLSRPVRIRRWPRTRPVLVTLTAVAAVASASIVLTRPAQPREPARPAALPSVQSSTLLSRPGREPGPLRITVFGDSVANSLAVGLPRLRNGTLTNRSLIGCGIARSGRVHNAARTQSPYARCPRWDAYWAAGVRADRPDLALVVLARWEVLDRELDGRWQHIGEPAFDAYLRRELATMVRVLTAGGARIVLATAPFNHRYERRDGSLYPEDDPARMDAWNRMLRDTAAADPARIRIVDLGARLCPDGRYTADVDGVHLRSDGLHLTAGGVRDYVAPWLLPQLTEAASG</sequence>
<evidence type="ECO:0000256" key="7">
    <source>
        <dbReference type="ARBA" id="ARBA00023315"/>
    </source>
</evidence>
<feature type="transmembrane region" description="Helical" evidence="9">
    <location>
        <begin position="96"/>
        <end position="115"/>
    </location>
</feature>
<accession>A0A545ALK7</accession>
<dbReference type="Pfam" id="PF19040">
    <property type="entry name" value="SGNH"/>
    <property type="match status" value="1"/>
</dbReference>
<keyword evidence="5 9" id="KW-1133">Transmembrane helix</keyword>
<gene>
    <name evidence="12" type="ORF">FL583_24945</name>
</gene>
<dbReference type="Pfam" id="PF01757">
    <property type="entry name" value="Acyl_transf_3"/>
    <property type="match status" value="1"/>
</dbReference>
<keyword evidence="2" id="KW-1003">Cell membrane</keyword>
<keyword evidence="6 9" id="KW-0472">Membrane</keyword>
<evidence type="ECO:0000259" key="11">
    <source>
        <dbReference type="Pfam" id="PF19040"/>
    </source>
</evidence>
<comment type="subcellular location">
    <subcellularLocation>
        <location evidence="1">Cell membrane</location>
        <topology evidence="1">Multi-pass membrane protein</topology>
    </subcellularLocation>
</comment>
<dbReference type="InterPro" id="IPR002656">
    <property type="entry name" value="Acyl_transf_3_dom"/>
</dbReference>